<dbReference type="EMBL" id="JAAECE010000008">
    <property type="protein sequence ID" value="KAF1798227.1"/>
    <property type="molecule type" value="Genomic_DNA"/>
</dbReference>
<dbReference type="AlphaFoldDB" id="A0A8H4EXK4"/>
<gene>
    <name evidence="1" type="ORF">FB192DRAFT_1398319</name>
</gene>
<reference evidence="1 2" key="1">
    <citation type="submission" date="2019-09" db="EMBL/GenBank/DDBJ databases">
        <authorList>
            <consortium name="DOE Joint Genome Institute"/>
            <person name="Mondo S.J."/>
            <person name="Navarro-Mendoza M.I."/>
            <person name="Perez-Arques C."/>
            <person name="Panchal S."/>
            <person name="Nicolas F.E."/>
            <person name="Ganguly P."/>
            <person name="Pangilinan J."/>
            <person name="Grigoriev I."/>
            <person name="Heitman J."/>
            <person name="Sanya K."/>
            <person name="Garre V."/>
        </authorList>
    </citation>
    <scope>NUCLEOTIDE SEQUENCE [LARGE SCALE GENOMIC DNA]</scope>
    <source>
        <strain evidence="1 2">MU402</strain>
    </source>
</reference>
<protein>
    <submittedName>
        <fullName evidence="1">Uncharacterized protein</fullName>
    </submittedName>
</protein>
<sequence>MLLLTKGFEKWSKTPALWNLFYVASLMIHLKASSSAGLMNELWRYNTVYRILLLQKTWQEHPFSGDQCHINHDAYAKQISPPPNH</sequence>
<name>A0A8H4EXK4_MUCCL</name>
<comment type="caution">
    <text evidence="1">The sequence shown here is derived from an EMBL/GenBank/DDBJ whole genome shotgun (WGS) entry which is preliminary data.</text>
</comment>
<evidence type="ECO:0000313" key="1">
    <source>
        <dbReference type="EMBL" id="KAF1798227.1"/>
    </source>
</evidence>
<organism evidence="1 2">
    <name type="scientific">Mucor circinelloides f. lusitanicus</name>
    <name type="common">Mucor racemosus var. lusitanicus</name>
    <dbReference type="NCBI Taxonomy" id="29924"/>
    <lineage>
        <taxon>Eukaryota</taxon>
        <taxon>Fungi</taxon>
        <taxon>Fungi incertae sedis</taxon>
        <taxon>Mucoromycota</taxon>
        <taxon>Mucoromycotina</taxon>
        <taxon>Mucoromycetes</taxon>
        <taxon>Mucorales</taxon>
        <taxon>Mucorineae</taxon>
        <taxon>Mucoraceae</taxon>
        <taxon>Mucor</taxon>
    </lineage>
</organism>
<accession>A0A8H4EXK4</accession>
<proteinExistence type="predicted"/>
<evidence type="ECO:0000313" key="2">
    <source>
        <dbReference type="Proteomes" id="UP000469890"/>
    </source>
</evidence>
<dbReference type="Proteomes" id="UP000469890">
    <property type="component" value="Unassembled WGS sequence"/>
</dbReference>